<dbReference type="Pfam" id="PF13415">
    <property type="entry name" value="Beta-prop_FBX42"/>
    <property type="match status" value="1"/>
</dbReference>
<feature type="compositionally biased region" description="Low complexity" evidence="1">
    <location>
        <begin position="412"/>
        <end position="430"/>
    </location>
</feature>
<dbReference type="EMBL" id="VWYK01048821">
    <property type="protein sequence ID" value="NXR09614.1"/>
    <property type="molecule type" value="Genomic_DNA"/>
</dbReference>
<proteinExistence type="predicted"/>
<dbReference type="SUPFAM" id="SSF117281">
    <property type="entry name" value="Kelch motif"/>
    <property type="match status" value="1"/>
</dbReference>
<keyword evidence="3" id="KW-1185">Reference proteome</keyword>
<sequence length="551" mass="60095">GSYPSPKAGATLVVYKDLLVLFGGWTRPSPYPLHQPERFFDEIHTYSPSKNWWNCIVTTHGPPPMAGHSSCVIEDKMIVFGGSLGSRQMSNDVWVLDLEQWSWSKPNISGPSPHPRGGQSQIVIDNETILILGGCGGPNALFKDAWLLHMQANPWTWQPLKVENEDHGAPELWCHPACKVWTLCSLCSLIAQVPKKATSMLAWIRNGVARRSRAGIVPLCWALVRPCLESWVQFWASHSEEDIEELELVQERSTKLGKGLENRAGEEQLRQLRFSLEKRRLSRNLLALYNSPRGGWSDPVQLVSPGTPSAPEGCDLKAGLALAPRRGSLPEQKDLRLASVELNWDQKPASILCQLEGGEGRTLGASARNPPEQTNGIHTPPHVAGSLPGAVSPSALRRSLEAVKALSSKGTSASAALSPPLASSPGSPGSEPGVAARPGSTQGDGHSLPPIARRLGHHPPQSLNVGKPLYQSMNCKPMQMYVLDIKDTKEKGGVKWKVFNSSSVVGPPETSLHTVVQGRGELIIFGGLMDKKQNVKYYPKTNALYFVRAKR</sequence>
<feature type="non-terminal residue" evidence="2">
    <location>
        <position position="1"/>
    </location>
</feature>
<evidence type="ECO:0000256" key="1">
    <source>
        <dbReference type="SAM" id="MobiDB-lite"/>
    </source>
</evidence>
<dbReference type="GO" id="GO:0019005">
    <property type="term" value="C:SCF ubiquitin ligase complex"/>
    <property type="evidence" value="ECO:0007669"/>
    <property type="project" value="TreeGrafter"/>
</dbReference>
<feature type="region of interest" description="Disordered" evidence="1">
    <location>
        <begin position="362"/>
        <end position="391"/>
    </location>
</feature>
<organism evidence="2 3">
    <name type="scientific">Semnornis frantzii</name>
    <dbReference type="NCBI Taxonomy" id="91796"/>
    <lineage>
        <taxon>Eukaryota</taxon>
        <taxon>Metazoa</taxon>
        <taxon>Chordata</taxon>
        <taxon>Craniata</taxon>
        <taxon>Vertebrata</taxon>
        <taxon>Euteleostomi</taxon>
        <taxon>Archelosauria</taxon>
        <taxon>Archosauria</taxon>
        <taxon>Dinosauria</taxon>
        <taxon>Saurischia</taxon>
        <taxon>Theropoda</taxon>
        <taxon>Coelurosauria</taxon>
        <taxon>Aves</taxon>
        <taxon>Neognathae</taxon>
        <taxon>Neoaves</taxon>
        <taxon>Telluraves</taxon>
        <taxon>Coraciimorphae</taxon>
        <taxon>Piciformes</taxon>
        <taxon>Ramphastidae</taxon>
        <taxon>Semnornis</taxon>
    </lineage>
</organism>
<dbReference type="Proteomes" id="UP000536381">
    <property type="component" value="Unassembled WGS sequence"/>
</dbReference>
<evidence type="ECO:0000313" key="3">
    <source>
        <dbReference type="Proteomes" id="UP000536381"/>
    </source>
</evidence>
<dbReference type="InterPro" id="IPR052821">
    <property type="entry name" value="F-box_only_SRC"/>
</dbReference>
<reference evidence="2 3" key="1">
    <citation type="submission" date="2019-09" db="EMBL/GenBank/DDBJ databases">
        <title>Bird 10,000 Genomes (B10K) Project - Family phase.</title>
        <authorList>
            <person name="Zhang G."/>
        </authorList>
    </citation>
    <scope>NUCLEOTIDE SEQUENCE [LARGE SCALE GENOMIC DNA]</scope>
    <source>
        <strain evidence="2">B10K-DU-001-42</strain>
        <tissue evidence="2">Muscle</tissue>
    </source>
</reference>
<feature type="region of interest" description="Disordered" evidence="1">
    <location>
        <begin position="410"/>
        <end position="466"/>
    </location>
</feature>
<dbReference type="PANTHER" id="PTHR46432">
    <property type="entry name" value="F-BOX ONLY PROTEIN 42"/>
    <property type="match status" value="1"/>
</dbReference>
<evidence type="ECO:0000313" key="2">
    <source>
        <dbReference type="EMBL" id="NXR09614.1"/>
    </source>
</evidence>
<dbReference type="OrthoDB" id="9973021at2759"/>
<name>A0A7L2IDQ9_9PICI</name>
<dbReference type="Gene3D" id="2.120.10.80">
    <property type="entry name" value="Kelch-type beta propeller"/>
    <property type="match status" value="1"/>
</dbReference>
<protein>
    <submittedName>
        <fullName evidence="2">FBX42 protein</fullName>
    </submittedName>
</protein>
<dbReference type="PANTHER" id="PTHR46432:SF1">
    <property type="entry name" value="F-BOX ONLY PROTEIN 42"/>
    <property type="match status" value="1"/>
</dbReference>
<accession>A0A7L2IDQ9</accession>
<comment type="caution">
    <text evidence="2">The sequence shown here is derived from an EMBL/GenBank/DDBJ whole genome shotgun (WGS) entry which is preliminary data.</text>
</comment>
<dbReference type="GO" id="GO:1990756">
    <property type="term" value="F:ubiquitin-like ligase-substrate adaptor activity"/>
    <property type="evidence" value="ECO:0007669"/>
    <property type="project" value="TreeGrafter"/>
</dbReference>
<gene>
    <name evidence="2" type="primary">Fbxo42</name>
    <name evidence="2" type="ORF">SEMFRA_R03780</name>
</gene>
<feature type="non-terminal residue" evidence="2">
    <location>
        <position position="551"/>
    </location>
</feature>
<dbReference type="InterPro" id="IPR015915">
    <property type="entry name" value="Kelch-typ_b-propeller"/>
</dbReference>
<dbReference type="AlphaFoldDB" id="A0A7L2IDQ9"/>